<dbReference type="InterPro" id="IPR027417">
    <property type="entry name" value="P-loop_NTPase"/>
</dbReference>
<dbReference type="SUPFAM" id="SSF55073">
    <property type="entry name" value="Nucleotide cyclase"/>
    <property type="match status" value="1"/>
</dbReference>
<dbReference type="HOGENOM" id="CLU_021307_2_0_3"/>
<evidence type="ECO:0008006" key="3">
    <source>
        <dbReference type="Google" id="ProtNLM"/>
    </source>
</evidence>
<dbReference type="Pfam" id="PF14516">
    <property type="entry name" value="AAA_35"/>
    <property type="match status" value="1"/>
</dbReference>
<dbReference type="Proteomes" id="UP000003835">
    <property type="component" value="Unassembled WGS sequence"/>
</dbReference>
<dbReference type="InterPro" id="IPR001054">
    <property type="entry name" value="A/G_cyclase"/>
</dbReference>
<dbReference type="SUPFAM" id="SSF52540">
    <property type="entry name" value="P-loop containing nucleoside triphosphate hydrolases"/>
    <property type="match status" value="1"/>
</dbReference>
<dbReference type="OrthoDB" id="502668at2"/>
<organism evidence="1 2">
    <name type="scientific">Coleofasciculus chthonoplastes PCC 7420</name>
    <dbReference type="NCBI Taxonomy" id="118168"/>
    <lineage>
        <taxon>Bacteria</taxon>
        <taxon>Bacillati</taxon>
        <taxon>Cyanobacteriota</taxon>
        <taxon>Cyanophyceae</taxon>
        <taxon>Coleofasciculales</taxon>
        <taxon>Coleofasciculaceae</taxon>
        <taxon>Coleofasciculus</taxon>
    </lineage>
</organism>
<accession>B4VZG3</accession>
<evidence type="ECO:0000313" key="1">
    <source>
        <dbReference type="EMBL" id="EDX72643.1"/>
    </source>
</evidence>
<proteinExistence type="predicted"/>
<dbReference type="GO" id="GO:0035556">
    <property type="term" value="P:intracellular signal transduction"/>
    <property type="evidence" value="ECO:0007669"/>
    <property type="project" value="InterPro"/>
</dbReference>
<dbReference type="STRING" id="118168.MC7420_4916"/>
<keyword evidence="2" id="KW-1185">Reference proteome</keyword>
<evidence type="ECO:0000313" key="2">
    <source>
        <dbReference type="Proteomes" id="UP000003835"/>
    </source>
</evidence>
<dbReference type="GO" id="GO:0009190">
    <property type="term" value="P:cyclic nucleotide biosynthetic process"/>
    <property type="evidence" value="ECO:0007669"/>
    <property type="project" value="InterPro"/>
</dbReference>
<reference evidence="1 2" key="1">
    <citation type="submission" date="2008-07" db="EMBL/GenBank/DDBJ databases">
        <authorList>
            <person name="Tandeau de Marsac N."/>
            <person name="Ferriera S."/>
            <person name="Johnson J."/>
            <person name="Kravitz S."/>
            <person name="Beeson K."/>
            <person name="Sutton G."/>
            <person name="Rogers Y.-H."/>
            <person name="Friedman R."/>
            <person name="Frazier M."/>
            <person name="Venter J.C."/>
        </authorList>
    </citation>
    <scope>NUCLEOTIDE SEQUENCE [LARGE SCALE GENOMIC DNA]</scope>
    <source>
        <strain evidence="1 2">PCC 7420</strain>
    </source>
</reference>
<sequence>MSPKYQPPKRQRGVILSVQGWQRLKAAQRKSAFQDNGGKPYTLEQLSERTHLSPNTLIKVRRRIIPVDRKTLMSYFSAFDLTLNPNDYTKADSKLSDYEQVPLKSPVPLNSSFYIERLPIESLCHETLIKPGSSIQIVAPKQMGKTSLMTRILQQARAEGFYTILLNLQLAESSIVCDLNRFLQWFCAVVTRGLDLPHQVPTYWDDIYGGNANSTYYFETYLLPKLDNPLVLALDNADLLLNYPEIAQEFFRLLQSWGEKSSYGDRCSQMWQNLRLVIVNSTEIYAMSGVNSIEFTAELSIQLPELTGEQVQDLVIRHGFNWQPQQVKQLYQFLGGHPSLIQLTLNAIKTENISIDQFLATVTAEADIYREHLHQCLWHLHQDSGLMNALIQVVNSSTPVEFEPILTRRLQNLGLVQVDQGKVRLRCQLYHQYFRDRLKPLSLKFPPETRQASMVVIEGVNLTANLLAHPESTFNQLYKDLQLFVQLAQEFDGKIIKSIDQGMLIVFPSALQAVNFAQEIQLTLQSAVQRDSNSELCYRIGIHWEDVIFCYTGVSGPGVKIAHHLTAEAPPGGICISHSVYEAIANHLPQPPQPMGQWQFEDSEQPIVLYQLK</sequence>
<dbReference type="EMBL" id="DS989862">
    <property type="protein sequence ID" value="EDX72643.1"/>
    <property type="molecule type" value="Genomic_DNA"/>
</dbReference>
<name>B4VZG3_9CYAN</name>
<dbReference type="InterPro" id="IPR029787">
    <property type="entry name" value="Nucleotide_cyclase"/>
</dbReference>
<dbReference type="CDD" id="cd07302">
    <property type="entry name" value="CHD"/>
    <property type="match status" value="1"/>
</dbReference>
<protein>
    <recommendedName>
        <fullName evidence="3">Guanylate cyclase domain-containing protein</fullName>
    </recommendedName>
</protein>
<dbReference type="Gene3D" id="3.40.50.300">
    <property type="entry name" value="P-loop containing nucleotide triphosphate hydrolases"/>
    <property type="match status" value="1"/>
</dbReference>
<dbReference type="eggNOG" id="COG1672">
    <property type="taxonomic scope" value="Bacteria"/>
</dbReference>
<dbReference type="RefSeq" id="WP_006104098.1">
    <property type="nucleotide sequence ID" value="NZ_DS989862.1"/>
</dbReference>
<dbReference type="AlphaFoldDB" id="B4VZG3"/>
<dbReference type="Gene3D" id="3.30.70.1230">
    <property type="entry name" value="Nucleotide cyclase"/>
    <property type="match status" value="1"/>
</dbReference>
<dbReference type="eggNOG" id="COG2114">
    <property type="taxonomic scope" value="Bacteria"/>
</dbReference>
<dbReference type="GO" id="GO:0004016">
    <property type="term" value="F:adenylate cyclase activity"/>
    <property type="evidence" value="ECO:0007669"/>
    <property type="project" value="UniProtKB-ARBA"/>
</dbReference>
<gene>
    <name evidence="1" type="ORF">MC7420_4916</name>
</gene>